<feature type="compositionally biased region" description="Polar residues" evidence="3">
    <location>
        <begin position="1"/>
        <end position="12"/>
    </location>
</feature>
<evidence type="ECO:0000256" key="2">
    <source>
        <dbReference type="ARBA" id="ARBA00023242"/>
    </source>
</evidence>
<feature type="compositionally biased region" description="Gly residues" evidence="3">
    <location>
        <begin position="928"/>
        <end position="938"/>
    </location>
</feature>
<feature type="compositionally biased region" description="Polar residues" evidence="3">
    <location>
        <begin position="179"/>
        <end position="190"/>
    </location>
</feature>
<dbReference type="GO" id="GO:0003677">
    <property type="term" value="F:DNA binding"/>
    <property type="evidence" value="ECO:0007669"/>
    <property type="project" value="InterPro"/>
</dbReference>
<feature type="region of interest" description="Disordered" evidence="3">
    <location>
        <begin position="169"/>
        <end position="190"/>
    </location>
</feature>
<name>I2FSI0_USTHO</name>
<feature type="domain" description="Zn(2)-C6 fungal-type" evidence="4">
    <location>
        <begin position="40"/>
        <end position="79"/>
    </location>
</feature>
<feature type="compositionally biased region" description="Low complexity" evidence="3">
    <location>
        <begin position="963"/>
        <end position="975"/>
    </location>
</feature>
<dbReference type="SMART" id="SM00906">
    <property type="entry name" value="Fungal_trans"/>
    <property type="match status" value="1"/>
</dbReference>
<dbReference type="CDD" id="cd00067">
    <property type="entry name" value="GAL4"/>
    <property type="match status" value="1"/>
</dbReference>
<comment type="caution">
    <text evidence="5">The sequence shown here is derived from an EMBL/GenBank/DDBJ whole genome shotgun (WGS) entry which is preliminary data.</text>
</comment>
<feature type="region of interest" description="Disordered" evidence="3">
    <location>
        <begin position="325"/>
        <end position="359"/>
    </location>
</feature>
<dbReference type="InterPro" id="IPR001138">
    <property type="entry name" value="Zn2Cys6_DnaBD"/>
</dbReference>
<gene>
    <name evidence="5" type="ORF">UHOR_08239</name>
</gene>
<evidence type="ECO:0000256" key="1">
    <source>
        <dbReference type="ARBA" id="ARBA00022723"/>
    </source>
</evidence>
<dbReference type="PROSITE" id="PS50048">
    <property type="entry name" value="ZN2_CY6_FUNGAL_2"/>
    <property type="match status" value="1"/>
</dbReference>
<dbReference type="Pfam" id="PF04082">
    <property type="entry name" value="Fungal_trans"/>
    <property type="match status" value="1"/>
</dbReference>
<evidence type="ECO:0000313" key="5">
    <source>
        <dbReference type="EMBL" id="CCF49873.1"/>
    </source>
</evidence>
<dbReference type="STRING" id="1128400.I2FSI0"/>
<feature type="compositionally biased region" description="Low complexity" evidence="3">
    <location>
        <begin position="252"/>
        <end position="294"/>
    </location>
</feature>
<organism evidence="5 6">
    <name type="scientific">Ustilago hordei</name>
    <name type="common">Barley covered smut fungus</name>
    <dbReference type="NCBI Taxonomy" id="120017"/>
    <lineage>
        <taxon>Eukaryota</taxon>
        <taxon>Fungi</taxon>
        <taxon>Dikarya</taxon>
        <taxon>Basidiomycota</taxon>
        <taxon>Ustilaginomycotina</taxon>
        <taxon>Ustilaginomycetes</taxon>
        <taxon>Ustilaginales</taxon>
        <taxon>Ustilaginaceae</taxon>
        <taxon>Ustilago</taxon>
    </lineage>
</organism>
<feature type="compositionally biased region" description="Low complexity" evidence="3">
    <location>
        <begin position="1042"/>
        <end position="1079"/>
    </location>
</feature>
<reference evidence="5 6" key="1">
    <citation type="journal article" date="2012" name="Plant Cell">
        <title>Genome comparison of barley and maize smut fungi reveals targeted loss of RNA silencing components and species-specific presence of transposable elements.</title>
        <authorList>
            <person name="Laurie J.D."/>
            <person name="Ali S."/>
            <person name="Linning R."/>
            <person name="Mannhaupt G."/>
            <person name="Wong P."/>
            <person name="Gueldener U."/>
            <person name="Muensterkoetter M."/>
            <person name="Moore R."/>
            <person name="Kahmann R."/>
            <person name="Bakkeren G."/>
            <person name="Schirawski J."/>
        </authorList>
    </citation>
    <scope>NUCLEOTIDE SEQUENCE [LARGE SCALE GENOMIC DNA]</scope>
    <source>
        <strain evidence="6">Uh4875-4</strain>
    </source>
</reference>
<keyword evidence="2" id="KW-0539">Nucleus</keyword>
<dbReference type="Gene3D" id="4.10.240.10">
    <property type="entry name" value="Zn(2)-C6 fungal-type DNA-binding domain"/>
    <property type="match status" value="1"/>
</dbReference>
<protein>
    <recommendedName>
        <fullName evidence="4">Zn(2)-C6 fungal-type domain-containing protein</fullName>
    </recommendedName>
</protein>
<feature type="region of interest" description="Disordered" evidence="3">
    <location>
        <begin position="111"/>
        <end position="141"/>
    </location>
</feature>
<dbReference type="AlphaFoldDB" id="I2FSI0"/>
<dbReference type="InterPro" id="IPR036864">
    <property type="entry name" value="Zn2-C6_fun-type_DNA-bd_sf"/>
</dbReference>
<dbReference type="PANTHER" id="PTHR31668:SF30">
    <property type="entry name" value="ZN(II)2CYS6 TRANSCRIPTION FACTOR (EUROFUNG)"/>
    <property type="match status" value="1"/>
</dbReference>
<feature type="compositionally biased region" description="Basic and acidic residues" evidence="3">
    <location>
        <begin position="14"/>
        <end position="33"/>
    </location>
</feature>
<dbReference type="GO" id="GO:0008270">
    <property type="term" value="F:zinc ion binding"/>
    <property type="evidence" value="ECO:0007669"/>
    <property type="project" value="InterPro"/>
</dbReference>
<dbReference type="HOGENOM" id="CLU_282876_0_0_1"/>
<dbReference type="OMA" id="RLHRICH"/>
<dbReference type="GO" id="GO:0006351">
    <property type="term" value="P:DNA-templated transcription"/>
    <property type="evidence" value="ECO:0007669"/>
    <property type="project" value="InterPro"/>
</dbReference>
<dbReference type="SUPFAM" id="SSF57701">
    <property type="entry name" value="Zn2/Cys6 DNA-binding domain"/>
    <property type="match status" value="1"/>
</dbReference>
<dbReference type="PANTHER" id="PTHR31668">
    <property type="entry name" value="GLUCOSE TRANSPORT TRANSCRIPTION REGULATOR RGT1-RELATED-RELATED"/>
    <property type="match status" value="1"/>
</dbReference>
<feature type="compositionally biased region" description="Low complexity" evidence="3">
    <location>
        <begin position="169"/>
        <end position="178"/>
    </location>
</feature>
<evidence type="ECO:0000313" key="6">
    <source>
        <dbReference type="Proteomes" id="UP000006174"/>
    </source>
</evidence>
<sequence>MSWHHSSITQNRVDMVKRSADDARLERNSQEAAKKKRPQSCDTCRSRKIKCVRVQVDGLDASPHNQCLQCRAIDARCTFDYVPKRPGPQSSFARTARSEAKVQLHSRASTQTRHHHCQHAAPASSHSPTSTLGFGKTPGAQHLPHTLIPGLPADDSCYRPLAAHNFASASASASPSGSGTQTRSSSWSGGTNLDSYLHNSMLAMMPSQFAAMPFHFSSHNIANMSAPSPSMSVSNASCATPGSYAGSTSCQAATRSDARSSPSAAPLAALEQSMQPHLQSQPQQQAQPASTPSQVDHLHSFHLAVGHADSTAALLSIPSFSRVPSPAASLPHQQQPSASSFGSHSNLNQNQSSTAPQPSLSTMYCAPVLRPRSLQDIAPRQTFLSIVSLYFHYLWPLLPIVHPPTFTHHLLNRRDERDDAFLAFILSLTSYTLIQCPRSVVPAPWSMYRRLHRICHLTSRRMQPRVYDPPRLLHVNTLYCDHIYLGTVGKTNAANAVLAEAVRVAYTLGLHDQRKNDTSTSVTPYAFDASSFSHYRSPIANAVDRELRKRIFWLLHGSSTIIAILQDEPALIHAIDASVDLPLALDEQALANPGHIQRTPSVLSGFLTVTRLHQVMLELLESYRRDRRFPIDDLPVARSRIRYLVDVLRRIQQAIDDMPQELRKPVYTHAPPEPIRRPGASILSLNFVQQQQRQQHAPLLQAIGFDAATQTALGNHLSATSPCSNAGNNDILVDPTAASVGGLTMMDLVNVFHPSPGPSSTPVLSPMCTMHANIVATESLIRFLVTEYRQLVSTRIHDLRLGQASPCSAPEEFGEEEWQEAAQNMLRVFNSLPLDALASNGHSLVSKIIYVVSALLDRTATATGVRRRREGKSGKRGETTTTTTTTVDFQYMSSLLGTLTRLSQTRKDDNASEWWSGEQEQEQDGRGRANGNGGGGGDDGGEASGRHGQRRRSDGISSGQGRSGNSDAGGNNANRHPSGPQLDPSTHSDNGSRAGRDISSTRNRNLSAAGGGVESKQLAPPLTMPQQQQQQQHQEAPFSPYTFSNQSSSNPSSTTSSTTNTASTTPTSEQPAAPAAPSSFYDDPKLVNCTMTALGTQKGMQST</sequence>
<dbReference type="InterPro" id="IPR007219">
    <property type="entry name" value="XnlR_reg_dom"/>
</dbReference>
<evidence type="ECO:0000256" key="3">
    <source>
        <dbReference type="SAM" id="MobiDB-lite"/>
    </source>
</evidence>
<dbReference type="Proteomes" id="UP000006174">
    <property type="component" value="Unassembled WGS sequence"/>
</dbReference>
<evidence type="ECO:0000259" key="4">
    <source>
        <dbReference type="PROSITE" id="PS50048"/>
    </source>
</evidence>
<feature type="compositionally biased region" description="Low complexity" evidence="3">
    <location>
        <begin position="119"/>
        <end position="131"/>
    </location>
</feature>
<dbReference type="CDD" id="cd12148">
    <property type="entry name" value="fungal_TF_MHR"/>
    <property type="match status" value="1"/>
</dbReference>
<feature type="region of interest" description="Disordered" evidence="3">
    <location>
        <begin position="1"/>
        <end position="39"/>
    </location>
</feature>
<accession>I2FSI0</accession>
<feature type="region of interest" description="Disordered" evidence="3">
    <location>
        <begin position="902"/>
        <end position="1085"/>
    </location>
</feature>
<dbReference type="EMBL" id="CAGI01000149">
    <property type="protein sequence ID" value="CCF49873.1"/>
    <property type="molecule type" value="Genomic_DNA"/>
</dbReference>
<dbReference type="GO" id="GO:0000981">
    <property type="term" value="F:DNA-binding transcription factor activity, RNA polymerase II-specific"/>
    <property type="evidence" value="ECO:0007669"/>
    <property type="project" value="InterPro"/>
</dbReference>
<proteinExistence type="predicted"/>
<feature type="compositionally biased region" description="Polar residues" evidence="3">
    <location>
        <begin position="331"/>
        <end position="359"/>
    </location>
</feature>
<keyword evidence="1" id="KW-0479">Metal-binding</keyword>
<feature type="region of interest" description="Disordered" evidence="3">
    <location>
        <begin position="861"/>
        <end position="885"/>
    </location>
</feature>
<dbReference type="SMART" id="SM00066">
    <property type="entry name" value="GAL4"/>
    <property type="match status" value="1"/>
</dbReference>
<keyword evidence="6" id="KW-1185">Reference proteome</keyword>
<dbReference type="InterPro" id="IPR050797">
    <property type="entry name" value="Carb_Metab_Trans_Reg"/>
</dbReference>
<dbReference type="eggNOG" id="ENOG502QT79">
    <property type="taxonomic scope" value="Eukaryota"/>
</dbReference>
<feature type="region of interest" description="Disordered" evidence="3">
    <location>
        <begin position="246"/>
        <end position="295"/>
    </location>
</feature>